<evidence type="ECO:0000313" key="7">
    <source>
        <dbReference type="EMBL" id="MFC0203240.1"/>
    </source>
</evidence>
<keyword evidence="5" id="KW-0732">Signal</keyword>
<dbReference type="Gene3D" id="1.10.760.10">
    <property type="entry name" value="Cytochrome c-like domain"/>
    <property type="match status" value="1"/>
</dbReference>
<organism evidence="7 8">
    <name type="scientific">Novosphingobium soli</name>
    <dbReference type="NCBI Taxonomy" id="574956"/>
    <lineage>
        <taxon>Bacteria</taxon>
        <taxon>Pseudomonadati</taxon>
        <taxon>Pseudomonadota</taxon>
        <taxon>Alphaproteobacteria</taxon>
        <taxon>Sphingomonadales</taxon>
        <taxon>Sphingomonadaceae</taxon>
        <taxon>Novosphingobium</taxon>
    </lineage>
</organism>
<evidence type="ECO:0000313" key="8">
    <source>
        <dbReference type="Proteomes" id="UP001589798"/>
    </source>
</evidence>
<sequence length="126" mass="13724">MRLKVFPIALIAIAAASGAIATGHVEPARGTSRAEVTAQRRGLAFAQKHCSACHAVDQGISPKPEAPSFETIINTPGLTTHTLNPWLRESHNFPEIMNFEIEPGQIDALAAYMLTLKNHDYRPPIQ</sequence>
<keyword evidence="3 4" id="KW-0408">Iron</keyword>
<dbReference type="EMBL" id="JBHLWK010000006">
    <property type="protein sequence ID" value="MFC0203240.1"/>
    <property type="molecule type" value="Genomic_DNA"/>
</dbReference>
<dbReference type="RefSeq" id="WP_140159565.1">
    <property type="nucleotide sequence ID" value="NZ_JBHLWK010000006.1"/>
</dbReference>
<feature type="signal peptide" evidence="5">
    <location>
        <begin position="1"/>
        <end position="21"/>
    </location>
</feature>
<comment type="caution">
    <text evidence="7">The sequence shown here is derived from an EMBL/GenBank/DDBJ whole genome shotgun (WGS) entry which is preliminary data.</text>
</comment>
<dbReference type="InterPro" id="IPR009056">
    <property type="entry name" value="Cyt_c-like_dom"/>
</dbReference>
<evidence type="ECO:0000256" key="4">
    <source>
        <dbReference type="PROSITE-ProRule" id="PRU00433"/>
    </source>
</evidence>
<dbReference type="PROSITE" id="PS51007">
    <property type="entry name" value="CYTC"/>
    <property type="match status" value="1"/>
</dbReference>
<evidence type="ECO:0000256" key="2">
    <source>
        <dbReference type="ARBA" id="ARBA00022723"/>
    </source>
</evidence>
<evidence type="ECO:0000256" key="1">
    <source>
        <dbReference type="ARBA" id="ARBA00022617"/>
    </source>
</evidence>
<protein>
    <submittedName>
        <fullName evidence="7">C-type cytochrome</fullName>
    </submittedName>
</protein>
<dbReference type="Proteomes" id="UP001589798">
    <property type="component" value="Unassembled WGS sequence"/>
</dbReference>
<evidence type="ECO:0000256" key="3">
    <source>
        <dbReference type="ARBA" id="ARBA00023004"/>
    </source>
</evidence>
<evidence type="ECO:0000259" key="6">
    <source>
        <dbReference type="PROSITE" id="PS51007"/>
    </source>
</evidence>
<keyword evidence="2 4" id="KW-0479">Metal-binding</keyword>
<gene>
    <name evidence="7" type="ORF">ACFFJC_03040</name>
</gene>
<keyword evidence="8" id="KW-1185">Reference proteome</keyword>
<dbReference type="SUPFAM" id="SSF46626">
    <property type="entry name" value="Cytochrome c"/>
    <property type="match status" value="1"/>
</dbReference>
<feature type="domain" description="Cytochrome c" evidence="6">
    <location>
        <begin position="37"/>
        <end position="117"/>
    </location>
</feature>
<reference evidence="7 8" key="1">
    <citation type="submission" date="2024-09" db="EMBL/GenBank/DDBJ databases">
        <authorList>
            <person name="Sun Q."/>
            <person name="Mori K."/>
        </authorList>
    </citation>
    <scope>NUCLEOTIDE SEQUENCE [LARGE SCALE GENOMIC DNA]</scope>
    <source>
        <strain evidence="7 8">CCM 7706</strain>
    </source>
</reference>
<name>A0ABV6CTM3_9SPHN</name>
<dbReference type="InterPro" id="IPR036909">
    <property type="entry name" value="Cyt_c-like_dom_sf"/>
</dbReference>
<feature type="chain" id="PRO_5046830319" evidence="5">
    <location>
        <begin position="22"/>
        <end position="126"/>
    </location>
</feature>
<dbReference type="Pfam" id="PF00034">
    <property type="entry name" value="Cytochrom_C"/>
    <property type="match status" value="1"/>
</dbReference>
<accession>A0ABV6CTM3</accession>
<evidence type="ECO:0000256" key="5">
    <source>
        <dbReference type="SAM" id="SignalP"/>
    </source>
</evidence>
<keyword evidence="1 4" id="KW-0349">Heme</keyword>
<proteinExistence type="predicted"/>